<name>A0AA88HHN5_ARTSF</name>
<organism evidence="2 3">
    <name type="scientific">Artemia franciscana</name>
    <name type="common">Brine shrimp</name>
    <name type="synonym">Artemia sanfranciscana</name>
    <dbReference type="NCBI Taxonomy" id="6661"/>
    <lineage>
        <taxon>Eukaryota</taxon>
        <taxon>Metazoa</taxon>
        <taxon>Ecdysozoa</taxon>
        <taxon>Arthropoda</taxon>
        <taxon>Crustacea</taxon>
        <taxon>Branchiopoda</taxon>
        <taxon>Anostraca</taxon>
        <taxon>Artemiidae</taxon>
        <taxon>Artemia</taxon>
    </lineage>
</organism>
<dbReference type="EMBL" id="JAVRJZ010000021">
    <property type="protein sequence ID" value="KAK2705367.1"/>
    <property type="molecule type" value="Genomic_DNA"/>
</dbReference>
<dbReference type="AlphaFoldDB" id="A0AA88HHN5"/>
<reference evidence="2" key="1">
    <citation type="submission" date="2023-07" db="EMBL/GenBank/DDBJ databases">
        <title>Chromosome-level genome assembly of Artemia franciscana.</title>
        <authorList>
            <person name="Jo E."/>
        </authorList>
    </citation>
    <scope>NUCLEOTIDE SEQUENCE</scope>
    <source>
        <tissue evidence="2">Whole body</tissue>
    </source>
</reference>
<gene>
    <name evidence="2" type="ORF">QYM36_017412</name>
</gene>
<keyword evidence="3" id="KW-1185">Reference proteome</keyword>
<dbReference type="Proteomes" id="UP001187531">
    <property type="component" value="Unassembled WGS sequence"/>
</dbReference>
<comment type="caution">
    <text evidence="2">The sequence shown here is derived from an EMBL/GenBank/DDBJ whole genome shotgun (WGS) entry which is preliminary data.</text>
</comment>
<evidence type="ECO:0000313" key="3">
    <source>
        <dbReference type="Proteomes" id="UP001187531"/>
    </source>
</evidence>
<evidence type="ECO:0000313" key="2">
    <source>
        <dbReference type="EMBL" id="KAK2705367.1"/>
    </source>
</evidence>
<evidence type="ECO:0000256" key="1">
    <source>
        <dbReference type="SAM" id="MobiDB-lite"/>
    </source>
</evidence>
<proteinExistence type="predicted"/>
<sequence length="141" mass="15992">MKGMKASKTLNPDGIPSFILKELRDELCEPLAILFRIPIEQCKFPTSWKLSHVTPIFKGKGKQSPGELSPDQPYITIPKNHGKGHSGKVKLAPRIEQPHLRSSAWLPIKSFYCFPTSIDTRIHPVCPGLWDSNRYYPNRPT</sequence>
<feature type="region of interest" description="Disordered" evidence="1">
    <location>
        <begin position="59"/>
        <end position="89"/>
    </location>
</feature>
<accession>A0AA88HHN5</accession>
<protein>
    <submittedName>
        <fullName evidence="2">Uncharacterized protein</fullName>
    </submittedName>
</protein>